<dbReference type="InterPro" id="IPR043797">
    <property type="entry name" value="MupG_N"/>
</dbReference>
<evidence type="ECO:0000259" key="1">
    <source>
        <dbReference type="Pfam" id="PF05913"/>
    </source>
</evidence>
<evidence type="ECO:0000313" key="4">
    <source>
        <dbReference type="Proteomes" id="UP000568839"/>
    </source>
</evidence>
<dbReference type="SUPFAM" id="SSF51445">
    <property type="entry name" value="(Trans)glycosidases"/>
    <property type="match status" value="1"/>
</dbReference>
<name>A0A841PP57_9BACL</name>
<sequence length="360" mass="40523">MKGFSIYLGQQSEEEQYHTLKKMKDAGFQSAFTSLHIPEDHPEMYRNALGVLARQVREFDLELFADISPESLSHLGLSWDNADDLLKWGISGLRADYGIDPSLLVSLSKQMTIALNASTLDESMLQGYIRKGLCLENIEAWHNFYPRPETGLSLTDIEQKNRMSHSYGIRTAAFVPGDDLKRGPVHFGLPTAEHNRRINPFAATLELWRKGNTDKVLIGDPAISEKSLESFKTFEDGIVPIMIDMKPLENDAIKGLILQPHQQRLDAARDVIRSETSRPYAQREKMMIPASGGEPRPIGSITIDNKHYGRYQGELQITKTDLPRNEAVNVIGQVLTGDLPLLHVLRKGEKFTFTPVEARN</sequence>
<gene>
    <name evidence="3" type="ORF">HNR44_002512</name>
</gene>
<dbReference type="EMBL" id="JACHHJ010000003">
    <property type="protein sequence ID" value="MBB6450529.1"/>
    <property type="molecule type" value="Genomic_DNA"/>
</dbReference>
<dbReference type="InterPro" id="IPR029000">
    <property type="entry name" value="Cyclophilin-like_dom_sf"/>
</dbReference>
<feature type="domain" description="6-phospho-N-acetylmuramidase C-terminal" evidence="1">
    <location>
        <begin position="250"/>
        <end position="353"/>
    </location>
</feature>
<protein>
    <recommendedName>
        <fullName evidence="5">Outer surface protein</fullName>
    </recommendedName>
</protein>
<dbReference type="AlphaFoldDB" id="A0A841PP57"/>
<accession>A0A841PP57</accession>
<dbReference type="InterPro" id="IPR013785">
    <property type="entry name" value="Aldolase_TIM"/>
</dbReference>
<evidence type="ECO:0000259" key="2">
    <source>
        <dbReference type="Pfam" id="PF19200"/>
    </source>
</evidence>
<dbReference type="Gene3D" id="2.40.100.10">
    <property type="entry name" value="Cyclophilin-like"/>
    <property type="match status" value="1"/>
</dbReference>
<dbReference type="InterPro" id="IPR008589">
    <property type="entry name" value="MupG"/>
</dbReference>
<organism evidence="3 4">
    <name type="scientific">Geomicrobium halophilum</name>
    <dbReference type="NCBI Taxonomy" id="549000"/>
    <lineage>
        <taxon>Bacteria</taxon>
        <taxon>Bacillati</taxon>
        <taxon>Bacillota</taxon>
        <taxon>Bacilli</taxon>
        <taxon>Bacillales</taxon>
        <taxon>Geomicrobium</taxon>
    </lineage>
</organism>
<dbReference type="Gene3D" id="3.20.20.70">
    <property type="entry name" value="Aldolase class I"/>
    <property type="match status" value="1"/>
</dbReference>
<reference evidence="3 4" key="1">
    <citation type="submission" date="2020-08" db="EMBL/GenBank/DDBJ databases">
        <title>Genomic Encyclopedia of Type Strains, Phase IV (KMG-IV): sequencing the most valuable type-strain genomes for metagenomic binning, comparative biology and taxonomic classification.</title>
        <authorList>
            <person name="Goeker M."/>
        </authorList>
    </citation>
    <scope>NUCLEOTIDE SEQUENCE [LARGE SCALE GENOMIC DNA]</scope>
    <source>
        <strain evidence="3 4">DSM 21769</strain>
    </source>
</reference>
<dbReference type="Pfam" id="PF05913">
    <property type="entry name" value="MupG_C"/>
    <property type="match status" value="1"/>
</dbReference>
<comment type="caution">
    <text evidence="3">The sequence shown here is derived from an EMBL/GenBank/DDBJ whole genome shotgun (WGS) entry which is preliminary data.</text>
</comment>
<dbReference type="PANTHER" id="PTHR38435:SF2">
    <property type="entry name" value="DUF871 DOMAIN-CONTAINING PROTEIN"/>
    <property type="match status" value="1"/>
</dbReference>
<evidence type="ECO:0008006" key="5">
    <source>
        <dbReference type="Google" id="ProtNLM"/>
    </source>
</evidence>
<dbReference type="RefSeq" id="WP_184404589.1">
    <property type="nucleotide sequence ID" value="NZ_JACHHJ010000003.1"/>
</dbReference>
<dbReference type="InterPro" id="IPR017853">
    <property type="entry name" value="GH"/>
</dbReference>
<evidence type="ECO:0000313" key="3">
    <source>
        <dbReference type="EMBL" id="MBB6450529.1"/>
    </source>
</evidence>
<dbReference type="Proteomes" id="UP000568839">
    <property type="component" value="Unassembled WGS sequence"/>
</dbReference>
<proteinExistence type="predicted"/>
<keyword evidence="4" id="KW-1185">Reference proteome</keyword>
<dbReference type="PANTHER" id="PTHR38435">
    <property type="match status" value="1"/>
</dbReference>
<dbReference type="SUPFAM" id="SSF50891">
    <property type="entry name" value="Cyclophilin-like"/>
    <property type="match status" value="1"/>
</dbReference>
<dbReference type="InterPro" id="IPR043894">
    <property type="entry name" value="MupG_C"/>
</dbReference>
<dbReference type="Pfam" id="PF19200">
    <property type="entry name" value="MupG_N"/>
    <property type="match status" value="1"/>
</dbReference>
<feature type="domain" description="6-phospho-N-acetylmuramidase N-terminal" evidence="2">
    <location>
        <begin position="3"/>
        <end position="232"/>
    </location>
</feature>